<sequence>MDVELLMYEWEVERPLEWVINNN</sequence>
<organism evidence="1 2">
    <name type="scientific">Bacillus wiedmannii</name>
    <dbReference type="NCBI Taxonomy" id="1890302"/>
    <lineage>
        <taxon>Bacteria</taxon>
        <taxon>Bacillati</taxon>
        <taxon>Bacillota</taxon>
        <taxon>Bacilli</taxon>
        <taxon>Bacillales</taxon>
        <taxon>Bacillaceae</taxon>
        <taxon>Bacillus</taxon>
        <taxon>Bacillus cereus group</taxon>
    </lineage>
</organism>
<dbReference type="Proteomes" id="UP000195728">
    <property type="component" value="Unassembled WGS sequence"/>
</dbReference>
<accession>A0AB37Z164</accession>
<comment type="caution">
    <text evidence="1">The sequence shown here is derived from an EMBL/GenBank/DDBJ whole genome shotgun (WGS) entry which is preliminary data.</text>
</comment>
<protein>
    <submittedName>
        <fullName evidence="1">Uncharacterized protein</fullName>
    </submittedName>
</protein>
<reference evidence="1 2" key="1">
    <citation type="submission" date="2016-08" db="EMBL/GenBank/DDBJ databases">
        <authorList>
            <person name="Loux V."/>
            <person name="Rue O."/>
        </authorList>
    </citation>
    <scope>NUCLEOTIDE SEQUENCE [LARGE SCALE GENOMIC DNA]</scope>
    <source>
        <strain evidence="1 2">WSBC_10311</strain>
    </source>
</reference>
<evidence type="ECO:0000313" key="1">
    <source>
        <dbReference type="EMBL" id="SCC68072.1"/>
    </source>
</evidence>
<dbReference type="AlphaFoldDB" id="A0AB37Z164"/>
<evidence type="ECO:0000313" key="2">
    <source>
        <dbReference type="Proteomes" id="UP000195728"/>
    </source>
</evidence>
<gene>
    <name evidence="1" type="ORF">BC10311_06030</name>
</gene>
<name>A0AB37Z164_9BACI</name>
<dbReference type="EMBL" id="FMBG01000024">
    <property type="protein sequence ID" value="SCC68072.1"/>
    <property type="molecule type" value="Genomic_DNA"/>
</dbReference>
<proteinExistence type="predicted"/>